<gene>
    <name evidence="1" type="ORF">A9D12_14155</name>
</gene>
<name>A0A192D731_9SPHN</name>
<dbReference type="STRING" id="1112.A9D12_14155"/>
<dbReference type="OrthoDB" id="7409083at2"/>
<dbReference type="KEGG" id="pns:A9D12_14155"/>
<dbReference type="EMBL" id="CP016033">
    <property type="protein sequence ID" value="ANK13915.1"/>
    <property type="molecule type" value="Genomic_DNA"/>
</dbReference>
<evidence type="ECO:0000313" key="1">
    <source>
        <dbReference type="EMBL" id="ANK13915.1"/>
    </source>
</evidence>
<dbReference type="AlphaFoldDB" id="A0A192D731"/>
<reference evidence="1 2" key="1">
    <citation type="submission" date="2016-05" db="EMBL/GenBank/DDBJ databases">
        <title>Compelete Genome Sequence of Bacteriochlorophyll-Synthesizing Bacterium Porphyrobacter neustonensis DSM 9434.</title>
        <authorList>
            <person name="Shi X.-L."/>
            <person name="Wu Y.-H."/>
            <person name="Cheng H."/>
            <person name="Xu L."/>
            <person name="Zhang X.-Q."/>
            <person name="Wang C.-S."/>
            <person name="Xu X.-W."/>
        </authorList>
    </citation>
    <scope>NUCLEOTIDE SEQUENCE [LARGE SCALE GENOMIC DNA]</scope>
    <source>
        <strain evidence="1 2">DSM 9434</strain>
    </source>
</reference>
<protein>
    <submittedName>
        <fullName evidence="1">Uncharacterized protein</fullName>
    </submittedName>
</protein>
<evidence type="ECO:0000313" key="2">
    <source>
        <dbReference type="Proteomes" id="UP000078263"/>
    </source>
</evidence>
<proteinExistence type="predicted"/>
<organism evidence="1 2">
    <name type="scientific">Erythrobacter neustonensis</name>
    <dbReference type="NCBI Taxonomy" id="1112"/>
    <lineage>
        <taxon>Bacteria</taxon>
        <taxon>Pseudomonadati</taxon>
        <taxon>Pseudomonadota</taxon>
        <taxon>Alphaproteobacteria</taxon>
        <taxon>Sphingomonadales</taxon>
        <taxon>Erythrobacteraceae</taxon>
        <taxon>Erythrobacter/Porphyrobacter group</taxon>
        <taxon>Erythrobacter</taxon>
    </lineage>
</organism>
<keyword evidence="2" id="KW-1185">Reference proteome</keyword>
<sequence length="199" mass="21779">MTTCHSSPAVTCALAIIRDCTELAPASQAVAASVFVVTDDTVSTSFNARTAVVLPALSRQEAIEHIASMIPRDARVIMRSPRLPRGLVRQLAKGRPMPAPTDAQTLATVRPDCDVRPIALAEHAMVAVARHFDIWRAGKGDITAEKARRCEAEAQTLFLSQLFTTLHRHERNRLTAAYQAWSALQRARPLGQFGPTEIF</sequence>
<dbReference type="RefSeq" id="WP_068353075.1">
    <property type="nucleotide sequence ID" value="NZ_CP016033.1"/>
</dbReference>
<dbReference type="Proteomes" id="UP000078263">
    <property type="component" value="Chromosome"/>
</dbReference>
<accession>A0A192D731</accession>